<protein>
    <recommendedName>
        <fullName evidence="1">Protein kinase domain-containing protein</fullName>
    </recommendedName>
</protein>
<organism evidence="2 3">
    <name type="scientific">Biomphalaria glabrata</name>
    <name type="common">Bloodfluke planorb</name>
    <name type="synonym">Freshwater snail</name>
    <dbReference type="NCBI Taxonomy" id="6526"/>
    <lineage>
        <taxon>Eukaryota</taxon>
        <taxon>Metazoa</taxon>
        <taxon>Spiralia</taxon>
        <taxon>Lophotrochozoa</taxon>
        <taxon>Mollusca</taxon>
        <taxon>Gastropoda</taxon>
        <taxon>Heterobranchia</taxon>
        <taxon>Euthyneura</taxon>
        <taxon>Panpulmonata</taxon>
        <taxon>Hygrophila</taxon>
        <taxon>Lymnaeoidea</taxon>
        <taxon>Planorbidae</taxon>
        <taxon>Biomphalaria</taxon>
    </lineage>
</organism>
<sequence>MEEDSGESGVVFYDVGQHDKLMSLCLQEASADVDLDNLSLIHKNINPVCIKENSFKVQTSSALNAVEKIIGNITFLQNSGLKTGIVLNRSKVSENSRHTNKEGEILGIGINSPIIIVKDQITGEINAQKTIMLARFDGDQIMAWYHLQEKDLAPELYAFKMVEDRVVMNMEIMKGKTLQHVLDKITLNSDQAIGLSICVLDGLLSAYECLRQKGYSHSDMHAGNVMITPKLNIKVFDFDAAKKFLQNSQKLKEDVLEIIRMFCALYSGDNLTSRDIANQILEERSLETFSSKLRSQLTQAQRQELFKILMMLFDSVAFPEQENYGDTADVSNYVKKNMPGDEMKKQIAVLLFPEDFQFKEVADCGTGSKRMRTDVTSVWEDPSMEDYVLNVTDQKLNELQHFVLAC</sequence>
<proteinExistence type="predicted"/>
<reference evidence="2" key="1">
    <citation type="submission" date="2020-05" db="UniProtKB">
        <authorList>
            <consortium name="EnsemblMetazoa"/>
        </authorList>
    </citation>
    <scope>IDENTIFICATION</scope>
    <source>
        <strain evidence="2">BB02</strain>
    </source>
</reference>
<accession>A0A2C9L8R7</accession>
<dbReference type="EnsemblMetazoa" id="BGLB028243-RB">
    <property type="protein sequence ID" value="BGLB028243-PB"/>
    <property type="gene ID" value="BGLB028243"/>
</dbReference>
<dbReference type="OrthoDB" id="6128227at2759"/>
<dbReference type="SMART" id="SM00220">
    <property type="entry name" value="S_TKc"/>
    <property type="match status" value="1"/>
</dbReference>
<dbReference type="Gene3D" id="1.10.510.10">
    <property type="entry name" value="Transferase(Phosphotransferase) domain 1"/>
    <property type="match status" value="1"/>
</dbReference>
<feature type="domain" description="Protein kinase" evidence="1">
    <location>
        <begin position="100"/>
        <end position="406"/>
    </location>
</feature>
<dbReference type="InterPro" id="IPR000719">
    <property type="entry name" value="Prot_kinase_dom"/>
</dbReference>
<dbReference type="PROSITE" id="PS50011">
    <property type="entry name" value="PROTEIN_KINASE_DOM"/>
    <property type="match status" value="1"/>
</dbReference>
<name>A0A2C9L8R7_BIOGL</name>
<dbReference type="KEGG" id="bgt:106062399"/>
<evidence type="ECO:0000259" key="1">
    <source>
        <dbReference type="PROSITE" id="PS50011"/>
    </source>
</evidence>
<dbReference type="STRING" id="6526.A0A2C9L8R7"/>
<dbReference type="GO" id="GO:0004672">
    <property type="term" value="F:protein kinase activity"/>
    <property type="evidence" value="ECO:0007669"/>
    <property type="project" value="InterPro"/>
</dbReference>
<gene>
    <name evidence="2" type="primary">106062399</name>
</gene>
<dbReference type="SUPFAM" id="SSF56112">
    <property type="entry name" value="Protein kinase-like (PK-like)"/>
    <property type="match status" value="1"/>
</dbReference>
<evidence type="ECO:0000313" key="3">
    <source>
        <dbReference type="Proteomes" id="UP000076420"/>
    </source>
</evidence>
<evidence type="ECO:0000313" key="2">
    <source>
        <dbReference type="EnsemblMetazoa" id="BGLB028243-PB"/>
    </source>
</evidence>
<dbReference type="VEuPathDB" id="VectorBase:BGLAX_029566"/>
<dbReference type="InterPro" id="IPR011009">
    <property type="entry name" value="Kinase-like_dom_sf"/>
</dbReference>
<dbReference type="Pfam" id="PF00069">
    <property type="entry name" value="Pkinase"/>
    <property type="match status" value="1"/>
</dbReference>
<dbReference type="Proteomes" id="UP000076420">
    <property type="component" value="Unassembled WGS sequence"/>
</dbReference>
<dbReference type="GO" id="GO:0005524">
    <property type="term" value="F:ATP binding"/>
    <property type="evidence" value="ECO:0007669"/>
    <property type="project" value="InterPro"/>
</dbReference>
<dbReference type="VEuPathDB" id="VectorBase:BGLB028243"/>
<dbReference type="AlphaFoldDB" id="A0A2C9L8R7"/>